<reference evidence="2 3" key="1">
    <citation type="submission" date="2019-06" db="EMBL/GenBank/DDBJ databases">
        <authorList>
            <person name="Li J."/>
        </authorList>
    </citation>
    <scope>NUCLEOTIDE SEQUENCE [LARGE SCALE GENOMIC DNA]</scope>
    <source>
        <strain evidence="2 3">CGMCC 1.8012</strain>
    </source>
</reference>
<evidence type="ECO:0000256" key="1">
    <source>
        <dbReference type="SAM" id="SignalP"/>
    </source>
</evidence>
<dbReference type="Pfam" id="PF09912">
    <property type="entry name" value="DUF2141"/>
    <property type="match status" value="1"/>
</dbReference>
<dbReference type="EMBL" id="VDDC01000012">
    <property type="protein sequence ID" value="TNH39838.1"/>
    <property type="molecule type" value="Genomic_DNA"/>
</dbReference>
<accession>A0A5C4R7F7</accession>
<comment type="caution">
    <text evidence="2">The sequence shown here is derived from an EMBL/GenBank/DDBJ whole genome shotgun (WGS) entry which is preliminary data.</text>
</comment>
<gene>
    <name evidence="2" type="ORF">FHD67_07545</name>
</gene>
<evidence type="ECO:0000313" key="2">
    <source>
        <dbReference type="EMBL" id="TNH39838.1"/>
    </source>
</evidence>
<sequence length="143" mass="14825">MQHRRRIGIAALVAATTLAAPAIAGTIQVTVTGIPDDRGVLACSLHADPAGFPDGAGAVHDASPPRGGQAVCTFEGVTPGRYAVAVLHDANGNGRLDTNVLGMPQERWGISVGPAPRLRAPRFDEAAFDMGTDPLQLRIDLDP</sequence>
<proteinExistence type="predicted"/>
<feature type="signal peptide" evidence="1">
    <location>
        <begin position="1"/>
        <end position="24"/>
    </location>
</feature>
<protein>
    <submittedName>
        <fullName evidence="2">DUF2141 domain-containing protein</fullName>
    </submittedName>
</protein>
<keyword evidence="3" id="KW-1185">Reference proteome</keyword>
<dbReference type="AlphaFoldDB" id="A0A5C4R7F7"/>
<feature type="chain" id="PRO_5022913584" evidence="1">
    <location>
        <begin position="25"/>
        <end position="143"/>
    </location>
</feature>
<dbReference type="Proteomes" id="UP000304880">
    <property type="component" value="Unassembled WGS sequence"/>
</dbReference>
<dbReference type="RefSeq" id="WP_045998870.1">
    <property type="nucleotide sequence ID" value="NZ_VDDC01000012.1"/>
</dbReference>
<evidence type="ECO:0000313" key="3">
    <source>
        <dbReference type="Proteomes" id="UP000304880"/>
    </source>
</evidence>
<dbReference type="InterPro" id="IPR018673">
    <property type="entry name" value="DUF2141"/>
</dbReference>
<keyword evidence="1" id="KW-0732">Signal</keyword>
<name>A0A5C4R7F7_9RHOB</name>
<organism evidence="2 3">
    <name type="scientific">Paracoccus haeundaensis</name>
    <dbReference type="NCBI Taxonomy" id="225362"/>
    <lineage>
        <taxon>Bacteria</taxon>
        <taxon>Pseudomonadati</taxon>
        <taxon>Pseudomonadota</taxon>
        <taxon>Alphaproteobacteria</taxon>
        <taxon>Rhodobacterales</taxon>
        <taxon>Paracoccaceae</taxon>
        <taxon>Paracoccus</taxon>
    </lineage>
</organism>